<dbReference type="SMART" id="SM00606">
    <property type="entry name" value="CBD_IV"/>
    <property type="match status" value="1"/>
</dbReference>
<name>A0A1Z5KNU8_FISSO</name>
<organism evidence="5 6">
    <name type="scientific">Fistulifera solaris</name>
    <name type="common">Oleaginous diatom</name>
    <dbReference type="NCBI Taxonomy" id="1519565"/>
    <lineage>
        <taxon>Eukaryota</taxon>
        <taxon>Sar</taxon>
        <taxon>Stramenopiles</taxon>
        <taxon>Ochrophyta</taxon>
        <taxon>Bacillariophyta</taxon>
        <taxon>Bacillariophyceae</taxon>
        <taxon>Bacillariophycidae</taxon>
        <taxon>Naviculales</taxon>
        <taxon>Naviculaceae</taxon>
        <taxon>Fistulifera</taxon>
    </lineage>
</organism>
<feature type="region of interest" description="Disordered" evidence="2">
    <location>
        <begin position="235"/>
        <end position="257"/>
    </location>
</feature>
<evidence type="ECO:0000313" key="5">
    <source>
        <dbReference type="EMBL" id="GAX27993.1"/>
    </source>
</evidence>
<evidence type="ECO:0000256" key="2">
    <source>
        <dbReference type="SAM" id="MobiDB-lite"/>
    </source>
</evidence>
<dbReference type="InterPro" id="IPR005084">
    <property type="entry name" value="CBM6"/>
</dbReference>
<dbReference type="PROSITE" id="PS51175">
    <property type="entry name" value="CBM6"/>
    <property type="match status" value="1"/>
</dbReference>
<evidence type="ECO:0000313" key="6">
    <source>
        <dbReference type="Proteomes" id="UP000198406"/>
    </source>
</evidence>
<feature type="domain" description="CBM6" evidence="4">
    <location>
        <begin position="47"/>
        <end position="169"/>
    </location>
</feature>
<dbReference type="AlphaFoldDB" id="A0A1Z5KNU8"/>
<dbReference type="CDD" id="cd04080">
    <property type="entry name" value="CBM6_cellulase-like"/>
    <property type="match status" value="1"/>
</dbReference>
<protein>
    <recommendedName>
        <fullName evidence="4">CBM6 domain-containing protein</fullName>
    </recommendedName>
</protein>
<reference evidence="5 6" key="1">
    <citation type="journal article" date="2015" name="Plant Cell">
        <title>Oil accumulation by the oleaginous diatom Fistulifera solaris as revealed by the genome and transcriptome.</title>
        <authorList>
            <person name="Tanaka T."/>
            <person name="Maeda Y."/>
            <person name="Veluchamy A."/>
            <person name="Tanaka M."/>
            <person name="Abida H."/>
            <person name="Marechal E."/>
            <person name="Bowler C."/>
            <person name="Muto M."/>
            <person name="Sunaga Y."/>
            <person name="Tanaka M."/>
            <person name="Yoshino T."/>
            <person name="Taniguchi T."/>
            <person name="Fukuda Y."/>
            <person name="Nemoto M."/>
            <person name="Matsumoto M."/>
            <person name="Wong P.S."/>
            <person name="Aburatani S."/>
            <person name="Fujibuchi W."/>
        </authorList>
    </citation>
    <scope>NUCLEOTIDE SEQUENCE [LARGE SCALE GENOMIC DNA]</scope>
    <source>
        <strain evidence="5 6">JPCC DA0580</strain>
    </source>
</reference>
<comment type="caution">
    <text evidence="5">The sequence shown here is derived from an EMBL/GenBank/DDBJ whole genome shotgun (WGS) entry which is preliminary data.</text>
</comment>
<evidence type="ECO:0000256" key="3">
    <source>
        <dbReference type="SAM" id="SignalP"/>
    </source>
</evidence>
<dbReference type="Gene3D" id="2.60.120.260">
    <property type="entry name" value="Galactose-binding domain-like"/>
    <property type="match status" value="2"/>
</dbReference>
<dbReference type="GO" id="GO:0030246">
    <property type="term" value="F:carbohydrate binding"/>
    <property type="evidence" value="ECO:0007669"/>
    <property type="project" value="InterPro"/>
</dbReference>
<evidence type="ECO:0000256" key="1">
    <source>
        <dbReference type="ARBA" id="ARBA00022729"/>
    </source>
</evidence>
<keyword evidence="1 3" id="KW-0732">Signal</keyword>
<sequence length="423" mass="44828">MALQLSGNNRQAMLQILLILAFWCASSATAHSERDLSWGSHNGMFYSLISATNYVESTGEVETITTSDGIRAVGFLDPGDTMGYALDVPIAGMYSLLLHVASPAGEGSLTIENAETAEVYATFDELPSSSGNWSYYQTTGENITLPQGQLVLQVSVLESGFNLMWLSLEQLAEEPFVPAESAAPVAPVAPVPSEPVAPVPTEPVAPVPTVPVTPSPSQTQTTAPTMAQTLAPTVKQTPTTTPAPTMKQTQAPTTAPTMKQTPALTAAPTALTLTETNPPIVSELSLYTEQCFSAGNFLSYQGCDELPRGVGFVGPFVTSTMITYPFQVPIAGVYLLQMSVQGMGGVKVTCESTGKQYAYIESLPMYRTTNTTDVWYTASSVMSLDVGSHKLQVEAVVGGWSIQSLCLLPVASHFVSCSVDAAR</sequence>
<feature type="chain" id="PRO_5013210159" description="CBM6 domain-containing protein" evidence="3">
    <location>
        <begin position="29"/>
        <end position="423"/>
    </location>
</feature>
<dbReference type="InterPro" id="IPR006584">
    <property type="entry name" value="Cellulose-bd_IV"/>
</dbReference>
<dbReference type="InParanoid" id="A0A1Z5KNU8"/>
<proteinExistence type="predicted"/>
<dbReference type="Proteomes" id="UP000198406">
    <property type="component" value="Unassembled WGS sequence"/>
</dbReference>
<accession>A0A1Z5KNU8</accession>
<dbReference type="SUPFAM" id="SSF49785">
    <property type="entry name" value="Galactose-binding domain-like"/>
    <property type="match status" value="1"/>
</dbReference>
<evidence type="ECO:0000259" key="4">
    <source>
        <dbReference type="PROSITE" id="PS51175"/>
    </source>
</evidence>
<dbReference type="EMBL" id="BDSP01000263">
    <property type="protein sequence ID" value="GAX27993.1"/>
    <property type="molecule type" value="Genomic_DNA"/>
</dbReference>
<feature type="signal peptide" evidence="3">
    <location>
        <begin position="1"/>
        <end position="28"/>
    </location>
</feature>
<gene>
    <name evidence="5" type="ORF">FisN_16Lh309</name>
</gene>
<keyword evidence="6" id="KW-1185">Reference proteome</keyword>
<dbReference type="Pfam" id="PF03422">
    <property type="entry name" value="CBM_6"/>
    <property type="match status" value="1"/>
</dbReference>
<dbReference type="InterPro" id="IPR008979">
    <property type="entry name" value="Galactose-bd-like_sf"/>
</dbReference>